<evidence type="ECO:0000259" key="6">
    <source>
        <dbReference type="PROSITE" id="PS51134"/>
    </source>
</evidence>
<accession>A0ABD3PLW0</accession>
<dbReference type="PANTHER" id="PTHR11618:SF13">
    <property type="entry name" value="TRANSCRIPTION INITIATION FACTOR IIB"/>
    <property type="match status" value="1"/>
</dbReference>
<evidence type="ECO:0000256" key="4">
    <source>
        <dbReference type="PROSITE-ProRule" id="PRU00469"/>
    </source>
</evidence>
<protein>
    <recommendedName>
        <fullName evidence="3">General transcription factor TFIIB</fullName>
    </recommendedName>
</protein>
<dbReference type="EMBL" id="JABMIG020000151">
    <property type="protein sequence ID" value="KAL3788801.1"/>
    <property type="molecule type" value="Genomic_DNA"/>
</dbReference>
<gene>
    <name evidence="7" type="ORF">HJC23_006254</name>
</gene>
<feature type="compositionally biased region" description="Polar residues" evidence="5">
    <location>
        <begin position="1"/>
        <end position="16"/>
    </location>
</feature>
<keyword evidence="4" id="KW-0479">Metal-binding</keyword>
<dbReference type="Proteomes" id="UP001516023">
    <property type="component" value="Unassembled WGS sequence"/>
</dbReference>
<feature type="region of interest" description="Disordered" evidence="5">
    <location>
        <begin position="1"/>
        <end position="22"/>
    </location>
</feature>
<evidence type="ECO:0000256" key="2">
    <source>
        <dbReference type="ARBA" id="ARBA00023163"/>
    </source>
</evidence>
<evidence type="ECO:0000313" key="7">
    <source>
        <dbReference type="EMBL" id="KAL3788801.1"/>
    </source>
</evidence>
<evidence type="ECO:0000256" key="3">
    <source>
        <dbReference type="ARBA" id="ARBA00031706"/>
    </source>
</evidence>
<evidence type="ECO:0000256" key="1">
    <source>
        <dbReference type="ARBA" id="ARBA00023015"/>
    </source>
</evidence>
<evidence type="ECO:0000313" key="8">
    <source>
        <dbReference type="Proteomes" id="UP001516023"/>
    </source>
</evidence>
<dbReference type="PROSITE" id="PS51134">
    <property type="entry name" value="ZF_TFIIB"/>
    <property type="match status" value="1"/>
</dbReference>
<feature type="compositionally biased region" description="Polar residues" evidence="5">
    <location>
        <begin position="690"/>
        <end position="702"/>
    </location>
</feature>
<keyword evidence="4" id="KW-0863">Zinc-finger</keyword>
<dbReference type="InterPro" id="IPR000812">
    <property type="entry name" value="TFIIB"/>
</dbReference>
<dbReference type="AlphaFoldDB" id="A0ABD3PLW0"/>
<feature type="region of interest" description="Disordered" evidence="5">
    <location>
        <begin position="675"/>
        <end position="703"/>
    </location>
</feature>
<keyword evidence="8" id="KW-1185">Reference proteome</keyword>
<feature type="region of interest" description="Disordered" evidence="5">
    <location>
        <begin position="486"/>
        <end position="506"/>
    </location>
</feature>
<keyword evidence="4" id="KW-0862">Zinc</keyword>
<name>A0ABD3PLW0_9STRA</name>
<keyword evidence="2" id="KW-0804">Transcription</keyword>
<dbReference type="InterPro" id="IPR013137">
    <property type="entry name" value="Znf_TFIIB"/>
</dbReference>
<feature type="compositionally biased region" description="Basic and acidic residues" evidence="5">
    <location>
        <begin position="486"/>
        <end position="499"/>
    </location>
</feature>
<feature type="compositionally biased region" description="Basic and acidic residues" evidence="5">
    <location>
        <begin position="336"/>
        <end position="347"/>
    </location>
</feature>
<feature type="region of interest" description="Disordered" evidence="5">
    <location>
        <begin position="91"/>
        <end position="133"/>
    </location>
</feature>
<dbReference type="GO" id="GO:0008270">
    <property type="term" value="F:zinc ion binding"/>
    <property type="evidence" value="ECO:0007669"/>
    <property type="project" value="UniProtKB-KW"/>
</dbReference>
<feature type="domain" description="TFIIB-type" evidence="6">
    <location>
        <begin position="289"/>
        <end position="323"/>
    </location>
</feature>
<proteinExistence type="predicted"/>
<keyword evidence="1" id="KW-0805">Transcription regulation</keyword>
<feature type="compositionally biased region" description="Basic and acidic residues" evidence="5">
    <location>
        <begin position="100"/>
        <end position="112"/>
    </location>
</feature>
<feature type="region of interest" description="Disordered" evidence="5">
    <location>
        <begin position="336"/>
        <end position="355"/>
    </location>
</feature>
<dbReference type="PANTHER" id="PTHR11618">
    <property type="entry name" value="TRANSCRIPTION INITIATION FACTOR IIB-RELATED"/>
    <property type="match status" value="1"/>
</dbReference>
<organism evidence="7 8">
    <name type="scientific">Cyclotella cryptica</name>
    <dbReference type="NCBI Taxonomy" id="29204"/>
    <lineage>
        <taxon>Eukaryota</taxon>
        <taxon>Sar</taxon>
        <taxon>Stramenopiles</taxon>
        <taxon>Ochrophyta</taxon>
        <taxon>Bacillariophyta</taxon>
        <taxon>Coscinodiscophyceae</taxon>
        <taxon>Thalassiosirophycidae</taxon>
        <taxon>Stephanodiscales</taxon>
        <taxon>Stephanodiscaceae</taxon>
        <taxon>Cyclotella</taxon>
    </lineage>
</organism>
<dbReference type="Gene3D" id="1.10.472.170">
    <property type="match status" value="1"/>
</dbReference>
<reference evidence="7 8" key="1">
    <citation type="journal article" date="2020" name="G3 (Bethesda)">
        <title>Improved Reference Genome for Cyclotella cryptica CCMP332, a Model for Cell Wall Morphogenesis, Salinity Adaptation, and Lipid Production in Diatoms (Bacillariophyta).</title>
        <authorList>
            <person name="Roberts W.R."/>
            <person name="Downey K.M."/>
            <person name="Ruck E.C."/>
            <person name="Traller J.C."/>
            <person name="Alverson A.J."/>
        </authorList>
    </citation>
    <scope>NUCLEOTIDE SEQUENCE [LARGE SCALE GENOMIC DNA]</scope>
    <source>
        <strain evidence="7 8">CCMP332</strain>
    </source>
</reference>
<evidence type="ECO:0000256" key="5">
    <source>
        <dbReference type="SAM" id="MobiDB-lite"/>
    </source>
</evidence>
<sequence>MSTAATPSRPTPNNHTKPLWDLSPPEIERWIRSLSPGVANTGGMLFPKPPSGGGDNAAAVDDAEKQAYQERVALGNLLLKNLLVSLSMASDTVESGGSNGDERQPKRQRLDQEQGDANGILDPSFSKQSNNTVSEGEGAILSRLTLGGLVNGLAGVAGGVVDTVTCVPLCDLNSNGDNGSVGDKKSGVEQILESAGNLTLKQLIKIGSGLHRSISARTEMDVMSTTPRRIADLFCPELSMAELNNIRRRIHDTVVLGMGTHSSAHAASLEEEEKEIPVAKRLGRSEVEQWQRCNTCNNNDQSSFILDRKNGDLICTTCGTVVSESIMHEGSQYRKFEGEEDRNHHGDAPNPLFSDSHNMSTTLGGVSFQPGAGMGGYGSGGKRNIENVLRNAHAYTEMNISQFGKDEKKTRIGYKDRQKKDAFYQMAHAGDALGLHEAVVQRAKELFAGFRDDREMVQQFKGVLAACLCEAFDQLSRDGRRILKRRAGEADDGNDSKAGDEDEAQPKVLNARASRRNDLHSASLAGKGGLLLDTTAVSHGGIGGGALSTVATAQSMTGQPFESKAAATWDLDDCRSWMMEASKSIARMWSEAQQSAMDKSYSIDSKDLNNIPKGTRDELEGKLVEDTLKLCEFLESELNNLSNGKSNLMGNHQRVRTPRVEDMAQLGIKWQHSYERGSGGKGGVGNSGNTIFGSKPGQTPQRGKTAGQILLLLTAKKFGTILQDMVAGAAFHKELKALIGREDAKKRHERRVEATQARLKQMNRKPWLQKRVL</sequence>
<comment type="caution">
    <text evidence="7">The sequence shown here is derived from an EMBL/GenBank/DDBJ whole genome shotgun (WGS) entry which is preliminary data.</text>
</comment>
<feature type="compositionally biased region" description="Gly residues" evidence="5">
    <location>
        <begin position="677"/>
        <end position="686"/>
    </location>
</feature>
<dbReference type="SUPFAM" id="SSF57783">
    <property type="entry name" value="Zinc beta-ribbon"/>
    <property type="match status" value="1"/>
</dbReference>